<dbReference type="EMBL" id="AP024145">
    <property type="protein sequence ID" value="BCM86954.1"/>
    <property type="molecule type" value="Genomic_DNA"/>
</dbReference>
<evidence type="ECO:0000313" key="1">
    <source>
        <dbReference type="EMBL" id="BCM86954.1"/>
    </source>
</evidence>
<dbReference type="RefSeq" id="WP_244748733.1">
    <property type="nucleotide sequence ID" value="NZ_AP024145.1"/>
</dbReference>
<dbReference type="AlphaFoldDB" id="A0A8H8WYU7"/>
<reference evidence="1" key="1">
    <citation type="submission" date="2020-11" db="EMBL/GenBank/DDBJ databases">
        <title>Complete genome sequence of a novel pathogenic Methylobacterium strain isolated from rice in Vietnam.</title>
        <authorList>
            <person name="Lai K."/>
            <person name="Okazaki S."/>
            <person name="Higashi K."/>
            <person name="Mori H."/>
            <person name="Toyoda A."/>
            <person name="Kurokawa K."/>
        </authorList>
    </citation>
    <scope>NUCLEOTIDE SEQUENCE</scope>
    <source>
        <strain evidence="1">VL1</strain>
    </source>
</reference>
<protein>
    <submittedName>
        <fullName evidence="1">Uncharacterized protein</fullName>
    </submittedName>
</protein>
<proteinExistence type="predicted"/>
<dbReference type="KEGG" id="mind:mvi_54150"/>
<name>A0A8H8WYU7_9HYPH</name>
<sequence length="58" mass="6276">MLTARHPDMSGRIAFDSSADMFVARGDPADLIVLADAMRTVYHGDGLLTDVLSRVVLD</sequence>
<accession>A0A8H8WYU7</accession>
<gene>
    <name evidence="1" type="ORF">mvi_54150</name>
</gene>
<organism evidence="1 2">
    <name type="scientific">Methylobacterium indicum</name>
    <dbReference type="NCBI Taxonomy" id="1775910"/>
    <lineage>
        <taxon>Bacteria</taxon>
        <taxon>Pseudomonadati</taxon>
        <taxon>Pseudomonadota</taxon>
        <taxon>Alphaproteobacteria</taxon>
        <taxon>Hyphomicrobiales</taxon>
        <taxon>Methylobacteriaceae</taxon>
        <taxon>Methylobacterium</taxon>
    </lineage>
</organism>
<evidence type="ECO:0000313" key="2">
    <source>
        <dbReference type="Proteomes" id="UP000663508"/>
    </source>
</evidence>
<dbReference type="Proteomes" id="UP000663508">
    <property type="component" value="Chromosome"/>
</dbReference>